<evidence type="ECO:0000256" key="1">
    <source>
        <dbReference type="ARBA" id="ARBA00012220"/>
    </source>
</evidence>
<comment type="pathway">
    <text evidence="6">Sulfur metabolism; glutathione biosynthesis; glutathione from L-cysteine and L-glutamate: step 1/2.</text>
</comment>
<evidence type="ECO:0000256" key="5">
    <source>
        <dbReference type="ARBA" id="ARBA00022840"/>
    </source>
</evidence>
<sequence length="114" mass="12956">MSRPLQSKCQQHGDGEIYGLMTADEIINGEGTTGGFPGLLFIVHCYLDYMKAPEKERDTIEPYLSLIRDRASGISPTPASWMRSFVLKHEDYRKDSYVNEKVCYDMMRAIVDGV</sequence>
<proteinExistence type="inferred from homology"/>
<dbReference type="STRING" id="303698.A0A1V6SXK4"/>
<name>A0A1V6SXK4_9EURO</name>
<dbReference type="GO" id="GO:0005524">
    <property type="term" value="F:ATP binding"/>
    <property type="evidence" value="ECO:0007669"/>
    <property type="project" value="UniProtKB-UniRule"/>
</dbReference>
<evidence type="ECO:0000256" key="2">
    <source>
        <dbReference type="ARBA" id="ARBA00022598"/>
    </source>
</evidence>
<keyword evidence="3 6" id="KW-0317">Glutathione biosynthesis</keyword>
<protein>
    <recommendedName>
        <fullName evidence="1 6">Glutamate--cysteine ligase</fullName>
        <ecNumber evidence="1 6">6.3.2.2</ecNumber>
    </recommendedName>
    <alternativeName>
        <fullName evidence="6">Gamma-ECS</fullName>
    </alternativeName>
    <alternativeName>
        <fullName evidence="6">Gamma-glutamylcysteine synthetase</fullName>
    </alternativeName>
</protein>
<gene>
    <name evidence="7" type="ORF">PENSTE_c017G01329</name>
</gene>
<dbReference type="GO" id="GO:0006750">
    <property type="term" value="P:glutathione biosynthetic process"/>
    <property type="evidence" value="ECO:0007669"/>
    <property type="project" value="UniProtKB-UniRule"/>
</dbReference>
<dbReference type="Proteomes" id="UP000191285">
    <property type="component" value="Unassembled WGS sequence"/>
</dbReference>
<dbReference type="EC" id="6.3.2.2" evidence="1 6"/>
<reference evidence="8" key="1">
    <citation type="journal article" date="2017" name="Nat. Microbiol.">
        <title>Global analysis of biosynthetic gene clusters reveals vast potential of secondary metabolite production in Penicillium species.</title>
        <authorList>
            <person name="Nielsen J.C."/>
            <person name="Grijseels S."/>
            <person name="Prigent S."/>
            <person name="Ji B."/>
            <person name="Dainat J."/>
            <person name="Nielsen K.F."/>
            <person name="Frisvad J.C."/>
            <person name="Workman M."/>
            <person name="Nielsen J."/>
        </authorList>
    </citation>
    <scope>NUCLEOTIDE SEQUENCE [LARGE SCALE GENOMIC DNA]</scope>
    <source>
        <strain evidence="8">IBT 24891</strain>
    </source>
</reference>
<accession>A0A1V6SXK4</accession>
<dbReference type="OrthoDB" id="7939818at2759"/>
<comment type="catalytic activity">
    <reaction evidence="6">
        <text>L-cysteine + L-glutamate + ATP = gamma-L-glutamyl-L-cysteine + ADP + phosphate + H(+)</text>
        <dbReference type="Rhea" id="RHEA:13285"/>
        <dbReference type="ChEBI" id="CHEBI:15378"/>
        <dbReference type="ChEBI" id="CHEBI:29985"/>
        <dbReference type="ChEBI" id="CHEBI:30616"/>
        <dbReference type="ChEBI" id="CHEBI:35235"/>
        <dbReference type="ChEBI" id="CHEBI:43474"/>
        <dbReference type="ChEBI" id="CHEBI:58173"/>
        <dbReference type="ChEBI" id="CHEBI:456216"/>
        <dbReference type="EC" id="6.3.2.2"/>
    </reaction>
</comment>
<dbReference type="UniPathway" id="UPA00142">
    <property type="reaction ID" value="UER00209"/>
</dbReference>
<organism evidence="7 8">
    <name type="scientific">Penicillium steckii</name>
    <dbReference type="NCBI Taxonomy" id="303698"/>
    <lineage>
        <taxon>Eukaryota</taxon>
        <taxon>Fungi</taxon>
        <taxon>Dikarya</taxon>
        <taxon>Ascomycota</taxon>
        <taxon>Pezizomycotina</taxon>
        <taxon>Eurotiomycetes</taxon>
        <taxon>Eurotiomycetidae</taxon>
        <taxon>Eurotiales</taxon>
        <taxon>Aspergillaceae</taxon>
        <taxon>Penicillium</taxon>
    </lineage>
</organism>
<evidence type="ECO:0000313" key="8">
    <source>
        <dbReference type="Proteomes" id="UP000191285"/>
    </source>
</evidence>
<evidence type="ECO:0000256" key="4">
    <source>
        <dbReference type="ARBA" id="ARBA00022741"/>
    </source>
</evidence>
<dbReference type="GO" id="GO:0004357">
    <property type="term" value="F:glutamate-cysteine ligase activity"/>
    <property type="evidence" value="ECO:0007669"/>
    <property type="project" value="UniProtKB-UniRule"/>
</dbReference>
<comment type="caution">
    <text evidence="7">The sequence shown here is derived from an EMBL/GenBank/DDBJ whole genome shotgun (WGS) entry which is preliminary data.</text>
</comment>
<dbReference type="PANTHER" id="PTHR11164">
    <property type="entry name" value="GLUTAMATE CYSTEINE LIGASE"/>
    <property type="match status" value="1"/>
</dbReference>
<dbReference type="Pfam" id="PF03074">
    <property type="entry name" value="GCS"/>
    <property type="match status" value="1"/>
</dbReference>
<dbReference type="PANTHER" id="PTHR11164:SF0">
    <property type="entry name" value="GLUTAMATE--CYSTEINE LIGASE CATALYTIC SUBUNIT"/>
    <property type="match status" value="1"/>
</dbReference>
<dbReference type="Gene3D" id="1.10.8.960">
    <property type="match status" value="1"/>
</dbReference>
<dbReference type="InterPro" id="IPR004308">
    <property type="entry name" value="GCS"/>
</dbReference>
<keyword evidence="4 6" id="KW-0547">Nucleotide-binding</keyword>
<dbReference type="EMBL" id="MLKD01000017">
    <property type="protein sequence ID" value="OQE18651.1"/>
    <property type="molecule type" value="Genomic_DNA"/>
</dbReference>
<evidence type="ECO:0000256" key="3">
    <source>
        <dbReference type="ARBA" id="ARBA00022684"/>
    </source>
</evidence>
<dbReference type="AlphaFoldDB" id="A0A1V6SXK4"/>
<keyword evidence="8" id="KW-1185">Reference proteome</keyword>
<keyword evidence="2 6" id="KW-0436">Ligase</keyword>
<evidence type="ECO:0000313" key="7">
    <source>
        <dbReference type="EMBL" id="OQE18651.1"/>
    </source>
</evidence>
<keyword evidence="5 6" id="KW-0067">ATP-binding</keyword>
<evidence type="ECO:0000256" key="6">
    <source>
        <dbReference type="RuleBase" id="RU367135"/>
    </source>
</evidence>
<comment type="similarity">
    <text evidence="6">Belongs to the glutamate--cysteine ligase type 3 family.</text>
</comment>